<sequence>MMSLEVRSSDRRRYINELQAREKEIAAGLLKASQSSPKAVQDNEKRMRREIANSNERRRMQCINAGFSSLRTLMPQLEGEKLSKAAILQHTIEYITSLEQDKIKLQAQLDHTRRLLTELGQDRVMAEPYMTSTPPPTKRKKRDTESSDEGVGMMSDGSDEGGSELHHENVSLRHQLETQKQQCATLTERNRLLEAQVLSLLNIQATHPPTNELHSVNFDSHQFQNAGLYSRELSVIASRESFVSSPVDMYQPPRPMSPTPEQEMSVDPSFKVENTSSGYFTVSSPQCIVSQKDEPVSYVLKVEAAHLEESSNSIPVSSSLPSARVTTLTSSSTQQQHNSHHNYCHRDHPRRRLRQLAQLDQQKSENFIQLQEQESLTVPNYRPKHNTQNLENLVEAIRQIEGDRILCDDKKFNDSDKQKHKKTRTLSDSEECVSTIDQEEPKCTNSNHDTPSYEPDIQADSLLYQQQISTLSTASSFPTSSIKYSNASSASEKYPIATQLLHRPIHQSYYRSGVIVQKP</sequence>
<dbReference type="GO" id="GO:0005634">
    <property type="term" value="C:nucleus"/>
    <property type="evidence" value="ECO:0007669"/>
    <property type="project" value="UniProtKB-SubCell"/>
</dbReference>
<dbReference type="InterPro" id="IPR052207">
    <property type="entry name" value="Max-like/E-box_TFs"/>
</dbReference>
<dbReference type="PANTHER" id="PTHR15741:SF27">
    <property type="entry name" value="TRANSCRIPTION FACTOR AP-4"/>
    <property type="match status" value="1"/>
</dbReference>
<evidence type="ECO:0000313" key="9">
    <source>
        <dbReference type="EnsemblMetazoa" id="BGLB006955-PB"/>
    </source>
</evidence>
<evidence type="ECO:0000256" key="7">
    <source>
        <dbReference type="SAM" id="MobiDB-lite"/>
    </source>
</evidence>
<accession>A0A2C9JRM6</accession>
<proteinExistence type="predicted"/>
<dbReference type="GO" id="GO:0046983">
    <property type="term" value="F:protein dimerization activity"/>
    <property type="evidence" value="ECO:0007669"/>
    <property type="project" value="InterPro"/>
</dbReference>
<keyword evidence="6" id="KW-0175">Coiled coil</keyword>
<feature type="region of interest" description="Disordered" evidence="7">
    <location>
        <begin position="310"/>
        <end position="348"/>
    </location>
</feature>
<evidence type="ECO:0000313" key="10">
    <source>
        <dbReference type="Proteomes" id="UP000076420"/>
    </source>
</evidence>
<dbReference type="OrthoDB" id="10029128at2759"/>
<dbReference type="InterPro" id="IPR036638">
    <property type="entry name" value="HLH_DNA-bd_sf"/>
</dbReference>
<protein>
    <recommendedName>
        <fullName evidence="8">BHLH domain-containing protein</fullName>
    </recommendedName>
</protein>
<evidence type="ECO:0000259" key="8">
    <source>
        <dbReference type="PROSITE" id="PS50888"/>
    </source>
</evidence>
<dbReference type="Gene3D" id="4.10.280.10">
    <property type="entry name" value="Helix-loop-helix DNA-binding domain"/>
    <property type="match status" value="1"/>
</dbReference>
<gene>
    <name evidence="9" type="primary">106065136</name>
</gene>
<reference evidence="9" key="1">
    <citation type="submission" date="2020-05" db="UniProtKB">
        <authorList>
            <consortium name="EnsemblMetazoa"/>
        </authorList>
    </citation>
    <scope>IDENTIFICATION</scope>
    <source>
        <strain evidence="9">BB02</strain>
    </source>
</reference>
<dbReference type="PANTHER" id="PTHR15741">
    <property type="entry name" value="BASIC HELIX-LOOP-HELIX ZIP TRANSCRIPTION FACTOR"/>
    <property type="match status" value="1"/>
</dbReference>
<dbReference type="RefSeq" id="XP_013079346.2">
    <property type="nucleotide sequence ID" value="XM_013223892.2"/>
</dbReference>
<feature type="coiled-coil region" evidence="6">
    <location>
        <begin position="169"/>
        <end position="196"/>
    </location>
</feature>
<keyword evidence="5" id="KW-0539">Nucleus</keyword>
<dbReference type="SMART" id="SM00353">
    <property type="entry name" value="HLH"/>
    <property type="match status" value="1"/>
</dbReference>
<evidence type="ECO:0000256" key="5">
    <source>
        <dbReference type="ARBA" id="ARBA00023242"/>
    </source>
</evidence>
<feature type="region of interest" description="Disordered" evidence="7">
    <location>
        <begin position="246"/>
        <end position="265"/>
    </location>
</feature>
<dbReference type="GO" id="GO:0000981">
    <property type="term" value="F:DNA-binding transcription factor activity, RNA polymerase II-specific"/>
    <property type="evidence" value="ECO:0007669"/>
    <property type="project" value="TreeGrafter"/>
</dbReference>
<dbReference type="Pfam" id="PF00010">
    <property type="entry name" value="HLH"/>
    <property type="match status" value="1"/>
</dbReference>
<dbReference type="STRING" id="6526.A0A2C9JRM6"/>
<dbReference type="Proteomes" id="UP000076420">
    <property type="component" value="Unassembled WGS sequence"/>
</dbReference>
<feature type="domain" description="BHLH" evidence="8">
    <location>
        <begin position="47"/>
        <end position="98"/>
    </location>
</feature>
<name>A0A2C9JRM6_BIOGL</name>
<feature type="compositionally biased region" description="Basic residues" evidence="7">
    <location>
        <begin position="338"/>
        <end position="348"/>
    </location>
</feature>
<evidence type="ECO:0000256" key="1">
    <source>
        <dbReference type="ARBA" id="ARBA00004123"/>
    </source>
</evidence>
<dbReference type="AlphaFoldDB" id="A0A2C9JRM6"/>
<keyword evidence="3" id="KW-0238">DNA-binding</keyword>
<dbReference type="PROSITE" id="PS50888">
    <property type="entry name" value="BHLH"/>
    <property type="match status" value="1"/>
</dbReference>
<evidence type="ECO:0000256" key="6">
    <source>
        <dbReference type="SAM" id="Coils"/>
    </source>
</evidence>
<keyword evidence="4" id="KW-0804">Transcription</keyword>
<feature type="compositionally biased region" description="Low complexity" evidence="7">
    <location>
        <begin position="310"/>
        <end position="337"/>
    </location>
</feature>
<dbReference type="InterPro" id="IPR011598">
    <property type="entry name" value="bHLH_dom"/>
</dbReference>
<evidence type="ECO:0000256" key="2">
    <source>
        <dbReference type="ARBA" id="ARBA00023015"/>
    </source>
</evidence>
<keyword evidence="2" id="KW-0805">Transcription regulation</keyword>
<organism evidence="9 10">
    <name type="scientific">Biomphalaria glabrata</name>
    <name type="common">Bloodfluke planorb</name>
    <name type="synonym">Freshwater snail</name>
    <dbReference type="NCBI Taxonomy" id="6526"/>
    <lineage>
        <taxon>Eukaryota</taxon>
        <taxon>Metazoa</taxon>
        <taxon>Spiralia</taxon>
        <taxon>Lophotrochozoa</taxon>
        <taxon>Mollusca</taxon>
        <taxon>Gastropoda</taxon>
        <taxon>Heterobranchia</taxon>
        <taxon>Euthyneura</taxon>
        <taxon>Panpulmonata</taxon>
        <taxon>Hygrophila</taxon>
        <taxon>Lymnaeoidea</taxon>
        <taxon>Planorbidae</taxon>
        <taxon>Biomphalaria</taxon>
    </lineage>
</organism>
<dbReference type="KEGG" id="bgt:106065136"/>
<dbReference type="EnsemblMetazoa" id="BGLB006955-RB">
    <property type="protein sequence ID" value="BGLB006955-PB"/>
    <property type="gene ID" value="BGLB006955"/>
</dbReference>
<dbReference type="SUPFAM" id="SSF47459">
    <property type="entry name" value="HLH, helix-loop-helix DNA-binding domain"/>
    <property type="match status" value="1"/>
</dbReference>
<feature type="region of interest" description="Disordered" evidence="7">
    <location>
        <begin position="124"/>
        <end position="165"/>
    </location>
</feature>
<dbReference type="VEuPathDB" id="VectorBase:BGLAX_033457"/>
<evidence type="ECO:0000256" key="3">
    <source>
        <dbReference type="ARBA" id="ARBA00023125"/>
    </source>
</evidence>
<dbReference type="VEuPathDB" id="VectorBase:BGLB006955"/>
<dbReference type="CDD" id="cd11419">
    <property type="entry name" value="bHLHzip_TFAP4"/>
    <property type="match status" value="1"/>
</dbReference>
<comment type="subcellular location">
    <subcellularLocation>
        <location evidence="1">Nucleus</location>
    </subcellularLocation>
</comment>
<dbReference type="GO" id="GO:0000978">
    <property type="term" value="F:RNA polymerase II cis-regulatory region sequence-specific DNA binding"/>
    <property type="evidence" value="ECO:0007669"/>
    <property type="project" value="TreeGrafter"/>
</dbReference>
<evidence type="ECO:0000256" key="4">
    <source>
        <dbReference type="ARBA" id="ARBA00023163"/>
    </source>
</evidence>